<evidence type="ECO:0000313" key="6">
    <source>
        <dbReference type="Ensembl" id="ENSCLAP00000025724.1"/>
    </source>
</evidence>
<organism evidence="6 7">
    <name type="scientific">Chinchilla lanigera</name>
    <name type="common">Long-tailed chinchilla</name>
    <name type="synonym">Chinchilla villidera</name>
    <dbReference type="NCBI Taxonomy" id="34839"/>
    <lineage>
        <taxon>Eukaryota</taxon>
        <taxon>Metazoa</taxon>
        <taxon>Chordata</taxon>
        <taxon>Craniata</taxon>
        <taxon>Vertebrata</taxon>
        <taxon>Euteleostomi</taxon>
        <taxon>Mammalia</taxon>
        <taxon>Eutheria</taxon>
        <taxon>Euarchontoglires</taxon>
        <taxon>Glires</taxon>
        <taxon>Rodentia</taxon>
        <taxon>Hystricomorpha</taxon>
        <taxon>Chinchillidae</taxon>
        <taxon>Chinchilla</taxon>
    </lineage>
</organism>
<evidence type="ECO:0000256" key="5">
    <source>
        <dbReference type="SAM" id="MobiDB-lite"/>
    </source>
</evidence>
<dbReference type="Pfam" id="PF12796">
    <property type="entry name" value="Ank_2"/>
    <property type="match status" value="1"/>
</dbReference>
<dbReference type="RefSeq" id="XP_013368504.1">
    <property type="nucleotide sequence ID" value="XM_013513050.1"/>
</dbReference>
<dbReference type="AlphaFoldDB" id="A0A8C2YV70"/>
<feature type="compositionally biased region" description="Low complexity" evidence="5">
    <location>
        <begin position="220"/>
        <end position="232"/>
    </location>
</feature>
<feature type="region of interest" description="Disordered" evidence="5">
    <location>
        <begin position="208"/>
        <end position="255"/>
    </location>
</feature>
<dbReference type="GeneID" id="102015011"/>
<keyword evidence="2" id="KW-0677">Repeat</keyword>
<dbReference type="PROSITE" id="PS50297">
    <property type="entry name" value="ANK_REP_REGION"/>
    <property type="match status" value="1"/>
</dbReference>
<dbReference type="InterPro" id="IPR036770">
    <property type="entry name" value="Ankyrin_rpt-contain_sf"/>
</dbReference>
<reference evidence="6" key="2">
    <citation type="submission" date="2025-09" db="UniProtKB">
        <authorList>
            <consortium name="Ensembl"/>
        </authorList>
    </citation>
    <scope>IDENTIFICATION</scope>
</reference>
<dbReference type="PANTHER" id="PTHR24156">
    <property type="entry name" value="ANK_REP_REGION DOMAIN-CONTAINING PROTEIN"/>
    <property type="match status" value="1"/>
</dbReference>
<dbReference type="SMART" id="SM00248">
    <property type="entry name" value="ANK"/>
    <property type="match status" value="4"/>
</dbReference>
<gene>
    <name evidence="6" type="primary">ANKRD34B</name>
</gene>
<name>A0A8C2YV70_CHILA</name>
<dbReference type="RefSeq" id="XP_005382374.1">
    <property type="nucleotide sequence ID" value="XM_005382317.1"/>
</dbReference>
<dbReference type="InterPro" id="IPR002110">
    <property type="entry name" value="Ankyrin_rpt"/>
</dbReference>
<keyword evidence="3 4" id="KW-0040">ANK repeat</keyword>
<feature type="repeat" description="ANK" evidence="4">
    <location>
        <begin position="44"/>
        <end position="84"/>
    </location>
</feature>
<dbReference type="PANTHER" id="PTHR24156:SF1">
    <property type="entry name" value="ANKYRIN REPEAT DOMAIN-CONTAINING PROTEIN 34B"/>
    <property type="match status" value="1"/>
</dbReference>
<reference evidence="6" key="1">
    <citation type="submission" date="2025-08" db="UniProtKB">
        <authorList>
            <consortium name="Ensembl"/>
        </authorList>
    </citation>
    <scope>IDENTIFICATION</scope>
</reference>
<dbReference type="RefSeq" id="XP_013368503.1">
    <property type="nucleotide sequence ID" value="XM_013513049.1"/>
</dbReference>
<dbReference type="Gene3D" id="1.25.40.20">
    <property type="entry name" value="Ankyrin repeat-containing domain"/>
    <property type="match status" value="1"/>
</dbReference>
<dbReference type="OrthoDB" id="539213at2759"/>
<keyword evidence="7" id="KW-1185">Reference proteome</keyword>
<dbReference type="PROSITE" id="PS50088">
    <property type="entry name" value="ANK_REPEAT"/>
    <property type="match status" value="2"/>
</dbReference>
<feature type="region of interest" description="Disordered" evidence="5">
    <location>
        <begin position="321"/>
        <end position="416"/>
    </location>
</feature>
<evidence type="ECO:0000256" key="3">
    <source>
        <dbReference type="ARBA" id="ARBA00023043"/>
    </source>
</evidence>
<feature type="repeat" description="ANK" evidence="4">
    <location>
        <begin position="85"/>
        <end position="118"/>
    </location>
</feature>
<dbReference type="OMA" id="AFPLDHN"/>
<evidence type="ECO:0000313" key="7">
    <source>
        <dbReference type="Proteomes" id="UP000694398"/>
    </source>
</evidence>
<dbReference type="Ensembl" id="ENSCLAT00000026020.1">
    <property type="protein sequence ID" value="ENSCLAP00000025724.1"/>
    <property type="gene ID" value="ENSCLAG00000017846.1"/>
</dbReference>
<dbReference type="CTD" id="340120"/>
<feature type="compositionally biased region" description="Polar residues" evidence="5">
    <location>
        <begin position="343"/>
        <end position="368"/>
    </location>
</feature>
<dbReference type="Proteomes" id="UP000694398">
    <property type="component" value="Unassembled WGS sequence"/>
</dbReference>
<dbReference type="InterPro" id="IPR042637">
    <property type="entry name" value="AN34A/B/C"/>
</dbReference>
<dbReference type="GeneTree" id="ENSGT00390000012355"/>
<sequence>MEMDEGAEASAEGHSLTKAAHQGRLRLTRLLLEGGAYINESNERGETPLMVACRSRHPDSQGASKARMVRYLLENKADPNIQDKVGRTALMHACLERAGPDVAALLLDHGADPSLQDHTGCSALVHAIHAEDRDTLQVLLSACQARGKEVIIITTAKSPSGRHMTRQYLNTPPRPACASPSEIDVRTAPASLAQASETEQTLFGFRDREPSAGTEDAWDPGCPAGKPALPAGGPKPPPAPAWGKSAPALKQQHRVASLQEELLDAASEEEPPGRALALPKRLVTRHQSIDVKDSAPLLRAWEQADARKAASEDSHHQALLPEGDQLHPEGPPELDADPGLPAGSSTLRSVVQKRNSGANHYSSDSQLSAGLPPTASEDSRALPGKKKTLSASPSLLSGPKDAPESVPPGPLGRRGHVVLERRGSGPFPLEHSLAQPRPGFLPPLNVSPFPPAPDGCAGSRLCSLLACGQRVLVPTAPAFPKEFKTKKMLLRRQSLQTEQIKQLVNF</sequence>
<proteinExistence type="inferred from homology"/>
<dbReference type="Pfam" id="PF13637">
    <property type="entry name" value="Ank_4"/>
    <property type="match status" value="1"/>
</dbReference>
<evidence type="ECO:0000256" key="2">
    <source>
        <dbReference type="ARBA" id="ARBA00022737"/>
    </source>
</evidence>
<dbReference type="SUPFAM" id="SSF48403">
    <property type="entry name" value="Ankyrin repeat"/>
    <property type="match status" value="1"/>
</dbReference>
<comment type="similarity">
    <text evidence="1">Belongs to the ANKRD34 family.</text>
</comment>
<accession>A0A8C2YV70</accession>
<evidence type="ECO:0000256" key="1">
    <source>
        <dbReference type="ARBA" id="ARBA00010029"/>
    </source>
</evidence>
<evidence type="ECO:0000256" key="4">
    <source>
        <dbReference type="PROSITE-ProRule" id="PRU00023"/>
    </source>
</evidence>
<protein>
    <submittedName>
        <fullName evidence="6">Ankyrin repeat domain 34B</fullName>
    </submittedName>
</protein>